<dbReference type="PROSITE" id="PS50004">
    <property type="entry name" value="C2"/>
    <property type="match status" value="1"/>
</dbReference>
<evidence type="ECO:0000313" key="11">
    <source>
        <dbReference type="EMBL" id="KHJ31801.1"/>
    </source>
</evidence>
<dbReference type="PROSITE" id="PS50008">
    <property type="entry name" value="PIPLC_Y_DOMAIN"/>
    <property type="match status" value="1"/>
</dbReference>
<name>A0A0B1P4I5_UNCNE</name>
<dbReference type="Gene3D" id="3.20.20.190">
    <property type="entry name" value="Phosphatidylinositol (PI) phosphodiesterase"/>
    <property type="match status" value="1"/>
</dbReference>
<dbReference type="EC" id="3.1.4.11" evidence="1 6"/>
<dbReference type="SUPFAM" id="SSF50729">
    <property type="entry name" value="PH domain-like"/>
    <property type="match status" value="1"/>
</dbReference>
<dbReference type="GO" id="GO:0048015">
    <property type="term" value="P:phosphatidylinositol-mediated signaling"/>
    <property type="evidence" value="ECO:0007669"/>
    <property type="project" value="TreeGrafter"/>
</dbReference>
<comment type="caution">
    <text evidence="11">The sequence shown here is derived from an EMBL/GenBank/DDBJ whole genome shotgun (WGS) entry which is preliminary data.</text>
</comment>
<evidence type="ECO:0000259" key="8">
    <source>
        <dbReference type="PROSITE" id="PS50004"/>
    </source>
</evidence>
<dbReference type="InterPro" id="IPR002048">
    <property type="entry name" value="EF_hand_dom"/>
</dbReference>
<dbReference type="InterPro" id="IPR037755">
    <property type="entry name" value="Plc1_PH"/>
</dbReference>
<evidence type="ECO:0000256" key="2">
    <source>
        <dbReference type="ARBA" id="ARBA00022801"/>
    </source>
</evidence>
<keyword evidence="5" id="KW-0807">Transducer</keyword>
<dbReference type="Pfam" id="PF00387">
    <property type="entry name" value="PI-PLC-Y"/>
    <property type="match status" value="1"/>
</dbReference>
<evidence type="ECO:0000259" key="9">
    <source>
        <dbReference type="PROSITE" id="PS50008"/>
    </source>
</evidence>
<dbReference type="Pfam" id="PF00388">
    <property type="entry name" value="PI-PLC-X"/>
    <property type="match status" value="1"/>
</dbReference>
<dbReference type="SMART" id="SM00149">
    <property type="entry name" value="PLCYc"/>
    <property type="match status" value="1"/>
</dbReference>
<dbReference type="GO" id="GO:0005509">
    <property type="term" value="F:calcium ion binding"/>
    <property type="evidence" value="ECO:0007669"/>
    <property type="project" value="InterPro"/>
</dbReference>
<dbReference type="SMART" id="SM00239">
    <property type="entry name" value="C2"/>
    <property type="match status" value="1"/>
</dbReference>
<dbReference type="InterPro" id="IPR011993">
    <property type="entry name" value="PH-like_dom_sf"/>
</dbReference>
<dbReference type="CDD" id="cd00275">
    <property type="entry name" value="C2_PLC_like"/>
    <property type="match status" value="1"/>
</dbReference>
<evidence type="ECO:0000256" key="7">
    <source>
        <dbReference type="SAM" id="MobiDB-lite"/>
    </source>
</evidence>
<dbReference type="PROSITE" id="PS50007">
    <property type="entry name" value="PIPLC_X_DOMAIN"/>
    <property type="match status" value="1"/>
</dbReference>
<dbReference type="InterPro" id="IPR001711">
    <property type="entry name" value="PLipase_C_Pinositol-sp_Y"/>
</dbReference>
<feature type="region of interest" description="Disordered" evidence="7">
    <location>
        <begin position="692"/>
        <end position="733"/>
    </location>
</feature>
<protein>
    <recommendedName>
        <fullName evidence="1 6">Phosphoinositide phospholipase C</fullName>
        <ecNumber evidence="1 6">3.1.4.11</ecNumber>
    </recommendedName>
</protein>
<evidence type="ECO:0000256" key="4">
    <source>
        <dbReference type="ARBA" id="ARBA00023098"/>
    </source>
</evidence>
<dbReference type="InterPro" id="IPR000008">
    <property type="entry name" value="C2_dom"/>
</dbReference>
<dbReference type="PANTHER" id="PTHR10336:SF36">
    <property type="entry name" value="1-PHOSPHATIDYLINOSITOL 4,5-BISPHOSPHATE PHOSPHODIESTERASE BETA-4"/>
    <property type="match status" value="1"/>
</dbReference>
<dbReference type="InterPro" id="IPR035892">
    <property type="entry name" value="C2_domain_sf"/>
</dbReference>
<proteinExistence type="predicted"/>
<evidence type="ECO:0000256" key="6">
    <source>
        <dbReference type="RuleBase" id="RU361133"/>
    </source>
</evidence>
<dbReference type="PRINTS" id="PR00390">
    <property type="entry name" value="PHPHLIPASEC"/>
</dbReference>
<dbReference type="CDD" id="cd13360">
    <property type="entry name" value="PH_PLC_fungal"/>
    <property type="match status" value="1"/>
</dbReference>
<dbReference type="InterPro" id="IPR000909">
    <property type="entry name" value="PLipase_C_PInositol-sp_X_dom"/>
</dbReference>
<dbReference type="Gene3D" id="2.60.40.150">
    <property type="entry name" value="C2 domain"/>
    <property type="match status" value="1"/>
</dbReference>
<feature type="domain" description="PI-PLC Y-box" evidence="9">
    <location>
        <begin position="786"/>
        <end position="904"/>
    </location>
</feature>
<dbReference type="GO" id="GO:0016042">
    <property type="term" value="P:lipid catabolic process"/>
    <property type="evidence" value="ECO:0007669"/>
    <property type="project" value="UniProtKB-KW"/>
</dbReference>
<dbReference type="CDD" id="cd16207">
    <property type="entry name" value="EFh_ScPlc1p_like"/>
    <property type="match status" value="1"/>
</dbReference>
<evidence type="ECO:0000313" key="12">
    <source>
        <dbReference type="Proteomes" id="UP000030854"/>
    </source>
</evidence>
<keyword evidence="12" id="KW-1185">Reference proteome</keyword>
<keyword evidence="2 6" id="KW-0378">Hydrolase</keyword>
<feature type="domain" description="C2" evidence="8">
    <location>
        <begin position="910"/>
        <end position="1069"/>
    </location>
</feature>
<dbReference type="PANTHER" id="PTHR10336">
    <property type="entry name" value="PHOSPHOINOSITIDE-SPECIFIC PHOSPHOLIPASE C FAMILY PROTEIN"/>
    <property type="match status" value="1"/>
</dbReference>
<dbReference type="SUPFAM" id="SSF47473">
    <property type="entry name" value="EF-hand"/>
    <property type="match status" value="1"/>
</dbReference>
<dbReference type="InterPro" id="IPR017946">
    <property type="entry name" value="PLC-like_Pdiesterase_TIM-brl"/>
</dbReference>
<keyword evidence="3 6" id="KW-0442">Lipid degradation</keyword>
<dbReference type="GO" id="GO:0004435">
    <property type="term" value="F:phosphatidylinositol-4,5-bisphosphate phospholipase C activity"/>
    <property type="evidence" value="ECO:0007669"/>
    <property type="project" value="UniProtKB-EC"/>
</dbReference>
<accession>A0A0B1P4I5</accession>
<keyword evidence="4 6" id="KW-0443">Lipid metabolism</keyword>
<feature type="compositionally biased region" description="Polar residues" evidence="7">
    <location>
        <begin position="724"/>
        <end position="733"/>
    </location>
</feature>
<dbReference type="STRING" id="52586.A0A0B1P4I5"/>
<dbReference type="OMA" id="HWQREMS"/>
<feature type="domain" description="EF-hand" evidence="10">
    <location>
        <begin position="415"/>
        <end position="450"/>
    </location>
</feature>
<feature type="region of interest" description="Disordered" evidence="7">
    <location>
        <begin position="144"/>
        <end position="177"/>
    </location>
</feature>
<comment type="catalytic activity">
    <reaction evidence="6">
        <text>a 1,2-diacyl-sn-glycero-3-phospho-(1D-myo-inositol-4,5-bisphosphate) + H2O = 1D-myo-inositol 1,4,5-trisphosphate + a 1,2-diacyl-sn-glycerol + H(+)</text>
        <dbReference type="Rhea" id="RHEA:33179"/>
        <dbReference type="ChEBI" id="CHEBI:15377"/>
        <dbReference type="ChEBI" id="CHEBI:15378"/>
        <dbReference type="ChEBI" id="CHEBI:17815"/>
        <dbReference type="ChEBI" id="CHEBI:58456"/>
        <dbReference type="ChEBI" id="CHEBI:203600"/>
        <dbReference type="EC" id="3.1.4.11"/>
    </reaction>
</comment>
<organism evidence="11 12">
    <name type="scientific">Uncinula necator</name>
    <name type="common">Grape powdery mildew</name>
    <dbReference type="NCBI Taxonomy" id="52586"/>
    <lineage>
        <taxon>Eukaryota</taxon>
        <taxon>Fungi</taxon>
        <taxon>Dikarya</taxon>
        <taxon>Ascomycota</taxon>
        <taxon>Pezizomycotina</taxon>
        <taxon>Leotiomycetes</taxon>
        <taxon>Erysiphales</taxon>
        <taxon>Erysiphaceae</taxon>
        <taxon>Erysiphe</taxon>
    </lineage>
</organism>
<dbReference type="EMBL" id="JNVN01002571">
    <property type="protein sequence ID" value="KHJ31801.1"/>
    <property type="molecule type" value="Genomic_DNA"/>
</dbReference>
<dbReference type="SUPFAM" id="SSF51695">
    <property type="entry name" value="PLC-like phosphodiesterases"/>
    <property type="match status" value="1"/>
</dbReference>
<dbReference type="InterPro" id="IPR011992">
    <property type="entry name" value="EF-hand-dom_pair"/>
</dbReference>
<dbReference type="CDD" id="cd08598">
    <property type="entry name" value="PI-PLC1c_yeast"/>
    <property type="match status" value="1"/>
</dbReference>
<dbReference type="Gene3D" id="1.10.238.10">
    <property type="entry name" value="EF-hand"/>
    <property type="match status" value="1"/>
</dbReference>
<sequence>MPAPIERSLGSAKTTNSYAKMTLSSSPELISKMASQSILPPLTTNSLYCNFQSGYPTPVNLVSSTASGSVQASPSVSPSSSHLYTNYTTAQSSPSCVNGTDFDFHLTPLELPESEVSRRTSVSAMSEAINISKSPGIIRRLSNRASQLASSRRRPSSNAVNRDQSTGPVILRRRSNSNSTVSDVYRSGVIFYDSEDECSKDIIEETTTTINEGSREVLCRTISLGSSGTPTTLTTAAGPVVPSILLQGTRLRKVSRKKKKFKTLTFFLENEAAKVSWDKNRPSKSFYIDDIRDIRVGADARNYRQEFGVSVEDESRFFSIVYAIPDKSKGRAQKIMHLIADDQTTFELWITTLDAISKHRQELMASLSSFHKKAVEQYWRAEMNKKFQDKPHSIDDEEIDFVGVERLCRSLHINGSSEYLYSKFNQADVSRSGRLKLSEFQEFVKLMKRREDVRSIYHQIATDTKKGVTLKDFFCFLREVQRESIESDQNHWEAVFSKFARRPKPKDTLDDGLLRMNESAFTNYLISTFNGPVHEQPTTYELDRPLNEYFISSSHNTYLLGRQVAGQSSVEAYISALNRGCRCVEVDCWNGSDGPVVMHGRTLTSQVSFADVISTINKYAFVKSSYPLIISLEVHCNSLQQAMMVEIMIKAFGAKLITMPLDSSSERLPSPSQLKNRVLIKAKEFKSVEDGMIPENIPKGRNRGSSLNSPHATYYPLDNYPKSDGSQPTVVGSQNNTILHQNQRQYGGQDHQNSSSTSDSEGYIEDVVLAKESNRINKTSNIIKELGELAVYSKSIRFRGYDAPESRSYNHVFSFSESTLDRNSKTQEDKHAILRHNMRHLMRVYPNGWRVASTNFDPLRYWRRGVQMVALNWQTYDLGMQINEAMFASGTDCSGYVLKPRELREERYIPSIFDKAQNGYVKRERKNLSFSIDLISAQQLMRPKTLAQSRSFDPYIEIEVYHADDKQKENKGAMGANNMEHSGKEGNAGFGVSYRRRTQIISENGFNPIFNKKFNFSLTTKYPELVFIRWTVRYSSDGANYSERVAPLAICTAKLTSLKQGYRTLPLFDCNGDRFLFSTLFCRIKVDPLTSIYVNDPETDVADSVGVLKTISRSVFNRTTN</sequence>
<dbReference type="AlphaFoldDB" id="A0A0B1P4I5"/>
<dbReference type="InterPro" id="IPR001192">
    <property type="entry name" value="PI-PLC_fam"/>
</dbReference>
<reference evidence="11 12" key="1">
    <citation type="journal article" date="2014" name="BMC Genomics">
        <title>Adaptive genomic structural variation in the grape powdery mildew pathogen, Erysiphe necator.</title>
        <authorList>
            <person name="Jones L."/>
            <person name="Riaz S."/>
            <person name="Morales-Cruz A."/>
            <person name="Amrine K.C."/>
            <person name="McGuire B."/>
            <person name="Gubler W.D."/>
            <person name="Walker M.A."/>
            <person name="Cantu D."/>
        </authorList>
    </citation>
    <scope>NUCLEOTIDE SEQUENCE [LARGE SCALE GENOMIC DNA]</scope>
    <source>
        <strain evidence="12">c</strain>
    </source>
</reference>
<dbReference type="Pfam" id="PF00168">
    <property type="entry name" value="C2"/>
    <property type="match status" value="1"/>
</dbReference>
<feature type="compositionally biased region" description="Polar residues" evidence="7">
    <location>
        <begin position="144"/>
        <end position="167"/>
    </location>
</feature>
<dbReference type="PROSITE" id="PS50222">
    <property type="entry name" value="EF_HAND_2"/>
    <property type="match status" value="1"/>
</dbReference>
<dbReference type="Gene3D" id="2.30.29.30">
    <property type="entry name" value="Pleckstrin-homology domain (PH domain)/Phosphotyrosine-binding domain (PTB)"/>
    <property type="match status" value="1"/>
</dbReference>
<dbReference type="HOGENOM" id="CLU_002738_1_0_1"/>
<evidence type="ECO:0000256" key="3">
    <source>
        <dbReference type="ARBA" id="ARBA00022963"/>
    </source>
</evidence>
<dbReference type="SMART" id="SM00148">
    <property type="entry name" value="PLCXc"/>
    <property type="match status" value="1"/>
</dbReference>
<evidence type="ECO:0000259" key="10">
    <source>
        <dbReference type="PROSITE" id="PS50222"/>
    </source>
</evidence>
<dbReference type="SUPFAM" id="SSF49562">
    <property type="entry name" value="C2 domain (Calcium/lipid-binding domain, CaLB)"/>
    <property type="match status" value="1"/>
</dbReference>
<dbReference type="FunFam" id="2.30.29.30:FF:000396">
    <property type="entry name" value="Phosphoinositide phospholipase C"/>
    <property type="match status" value="1"/>
</dbReference>
<gene>
    <name evidence="11" type="ORF">EV44_g6315</name>
</gene>
<dbReference type="Proteomes" id="UP000030854">
    <property type="component" value="Unassembled WGS sequence"/>
</dbReference>
<evidence type="ECO:0000256" key="1">
    <source>
        <dbReference type="ARBA" id="ARBA00012368"/>
    </source>
</evidence>
<dbReference type="GO" id="GO:0051209">
    <property type="term" value="P:release of sequestered calcium ion into cytosol"/>
    <property type="evidence" value="ECO:0007669"/>
    <property type="project" value="TreeGrafter"/>
</dbReference>
<evidence type="ECO:0000256" key="5">
    <source>
        <dbReference type="ARBA" id="ARBA00023224"/>
    </source>
</evidence>